<dbReference type="Gene3D" id="3.40.50.1240">
    <property type="entry name" value="Phosphoglycerate mutase-like"/>
    <property type="match status" value="1"/>
</dbReference>
<protein>
    <submittedName>
        <fullName evidence="2">Putative phosphohistidine phosphatase, SixA</fullName>
    </submittedName>
</protein>
<dbReference type="Pfam" id="PF00300">
    <property type="entry name" value="His_Phos_1"/>
    <property type="match status" value="1"/>
</dbReference>
<evidence type="ECO:0000256" key="1">
    <source>
        <dbReference type="PIRSR" id="PIRSR613078-2"/>
    </source>
</evidence>
<evidence type="ECO:0000313" key="2">
    <source>
        <dbReference type="EMBL" id="ORE89373.1"/>
    </source>
</evidence>
<sequence length="179" mass="19777">MRELLLLRHGKSDWSVAVDDFDRPLKPRGQLGAARIGGWLKRNRLLPDVVVSSPAVRARETAKLCVDALGPKSERLDIHFDARLYHAESDDFEPILRALPNPAQRILLVGHNFGMEDFLLNQCSAPPARRPDGKLLTTATLARLGYPRGTALGTPGSAQLLALIRARDLPDADDYKVLK</sequence>
<dbReference type="Proteomes" id="UP000192342">
    <property type="component" value="Unassembled WGS sequence"/>
</dbReference>
<dbReference type="SMART" id="SM00855">
    <property type="entry name" value="PGAM"/>
    <property type="match status" value="1"/>
</dbReference>
<keyword evidence="3" id="KW-1185">Reference proteome</keyword>
<dbReference type="PANTHER" id="PTHR47623">
    <property type="entry name" value="OS09G0287300 PROTEIN"/>
    <property type="match status" value="1"/>
</dbReference>
<reference evidence="2 3" key="1">
    <citation type="submission" date="2013-04" db="EMBL/GenBank/DDBJ databases">
        <title>Oceanococcus atlanticus 22II-S10r2 Genome Sequencing.</title>
        <authorList>
            <person name="Lai Q."/>
            <person name="Li G."/>
            <person name="Shao Z."/>
        </authorList>
    </citation>
    <scope>NUCLEOTIDE SEQUENCE [LARGE SCALE GENOMIC DNA]</scope>
    <source>
        <strain evidence="2 3">22II-S10r2</strain>
    </source>
</reference>
<feature type="binding site" evidence="1">
    <location>
        <position position="57"/>
    </location>
    <ligand>
        <name>substrate</name>
    </ligand>
</feature>
<name>A0A1Y1SI71_9GAMM</name>
<dbReference type="SUPFAM" id="SSF53254">
    <property type="entry name" value="Phosphoglycerate mutase-like"/>
    <property type="match status" value="1"/>
</dbReference>
<proteinExistence type="predicted"/>
<evidence type="ECO:0000313" key="3">
    <source>
        <dbReference type="Proteomes" id="UP000192342"/>
    </source>
</evidence>
<accession>A0A1Y1SI71</accession>
<dbReference type="EMBL" id="AQQV01000001">
    <property type="protein sequence ID" value="ORE89373.1"/>
    <property type="molecule type" value="Genomic_DNA"/>
</dbReference>
<dbReference type="InterPro" id="IPR029033">
    <property type="entry name" value="His_PPase_superfam"/>
</dbReference>
<dbReference type="AlphaFoldDB" id="A0A1Y1SI71"/>
<gene>
    <name evidence="2" type="ORF">ATO7_05820</name>
</gene>
<dbReference type="RefSeq" id="WP_083560419.1">
    <property type="nucleotide sequence ID" value="NZ_AQQV01000001.1"/>
</dbReference>
<organism evidence="2 3">
    <name type="scientific">Oceanococcus atlanticus</name>
    <dbReference type="NCBI Taxonomy" id="1317117"/>
    <lineage>
        <taxon>Bacteria</taxon>
        <taxon>Pseudomonadati</taxon>
        <taxon>Pseudomonadota</taxon>
        <taxon>Gammaproteobacteria</taxon>
        <taxon>Chromatiales</taxon>
        <taxon>Oceanococcaceae</taxon>
        <taxon>Oceanococcus</taxon>
    </lineage>
</organism>
<dbReference type="OrthoDB" id="9810154at2"/>
<dbReference type="STRING" id="1317117.ATO7_05820"/>
<dbReference type="CDD" id="cd07067">
    <property type="entry name" value="HP_PGM_like"/>
    <property type="match status" value="1"/>
</dbReference>
<dbReference type="InterPro" id="IPR013078">
    <property type="entry name" value="His_Pase_superF_clade-1"/>
</dbReference>
<comment type="caution">
    <text evidence="2">The sequence shown here is derived from an EMBL/GenBank/DDBJ whole genome shotgun (WGS) entry which is preliminary data.</text>
</comment>
<dbReference type="PANTHER" id="PTHR47623:SF1">
    <property type="entry name" value="OS09G0287300 PROTEIN"/>
    <property type="match status" value="1"/>
</dbReference>